<dbReference type="GO" id="GO:0005634">
    <property type="term" value="C:nucleus"/>
    <property type="evidence" value="ECO:0007669"/>
    <property type="project" value="UniProtKB-SubCell"/>
</dbReference>
<dbReference type="InterPro" id="IPR036081">
    <property type="entry name" value="Translin_sf"/>
</dbReference>
<evidence type="ECO:0000256" key="1">
    <source>
        <dbReference type="ARBA" id="ARBA00004123"/>
    </source>
</evidence>
<dbReference type="OrthoDB" id="31005at2759"/>
<sequence>MGTKRDWEGQPLELHPKDTIMAEAESAPSILSIFENFRDELDEHHDRRERIIKKSRDITALSKKIIFALQRVRATNQPIPPKIAQENQTRFDQIQALFEAVVPEQLGINGWRYQRQISPGIQEFIEAISFDHYLRTETLITHAECSARVPPQILISEEDYLLGLFDLTGEMMRFAVLSLSSGNTTATQVTKNTTNESEKSPVAASQGGIVVDLRAMRAGFEALSVPQRHYMFRDMAKKLDVMQNSVEKVERAAYGIVVRGSERPSGWTPDLSGAMEVASY</sequence>
<accession>W6QMM1</accession>
<evidence type="ECO:0000313" key="7">
    <source>
        <dbReference type="Proteomes" id="UP000030686"/>
    </source>
</evidence>
<reference evidence="6" key="1">
    <citation type="journal article" date="2014" name="Nat. Commun.">
        <title>Multiple recent horizontal transfers of a large genomic region in cheese making fungi.</title>
        <authorList>
            <person name="Cheeseman K."/>
            <person name="Ropars J."/>
            <person name="Renault P."/>
            <person name="Dupont J."/>
            <person name="Gouzy J."/>
            <person name="Branca A."/>
            <person name="Abraham A.L."/>
            <person name="Ceppi M."/>
            <person name="Conseiller E."/>
            <person name="Debuchy R."/>
            <person name="Malagnac F."/>
            <person name="Goarin A."/>
            <person name="Silar P."/>
            <person name="Lacoste S."/>
            <person name="Sallet E."/>
            <person name="Bensimon A."/>
            <person name="Giraud T."/>
            <person name="Brygoo Y."/>
        </authorList>
    </citation>
    <scope>NUCLEOTIDE SEQUENCE [LARGE SCALE GENOMIC DNA]</scope>
    <source>
        <strain evidence="6">FM164</strain>
    </source>
</reference>
<evidence type="ECO:0000313" key="6">
    <source>
        <dbReference type="EMBL" id="CDM38128.1"/>
    </source>
</evidence>
<gene>
    <name evidence="6" type="ORF">PROQFM164_S09g000044</name>
</gene>
<dbReference type="Pfam" id="PF01997">
    <property type="entry name" value="Translin"/>
    <property type="match status" value="1"/>
</dbReference>
<evidence type="ECO:0000256" key="4">
    <source>
        <dbReference type="ARBA" id="ARBA00022490"/>
    </source>
</evidence>
<dbReference type="PANTHER" id="PTHR10741">
    <property type="entry name" value="TRANSLIN AND TRANSLIN ASSOCIATED PROTEIN X"/>
    <property type="match status" value="1"/>
</dbReference>
<dbReference type="AlphaFoldDB" id="W6QMM1"/>
<comment type="similarity">
    <text evidence="3">Belongs to the translin family.</text>
</comment>
<dbReference type="EMBL" id="HG792023">
    <property type="protein sequence ID" value="CDM38128.1"/>
    <property type="molecule type" value="Genomic_DNA"/>
</dbReference>
<dbReference type="InterPro" id="IPR002848">
    <property type="entry name" value="Translin_fam"/>
</dbReference>
<dbReference type="STRING" id="1365484.W6QMM1"/>
<proteinExistence type="inferred from homology"/>
<dbReference type="InterPro" id="IPR016069">
    <property type="entry name" value="Translin_C"/>
</dbReference>
<keyword evidence="4" id="KW-0963">Cytoplasm</keyword>
<evidence type="ECO:0000256" key="5">
    <source>
        <dbReference type="ARBA" id="ARBA00023242"/>
    </source>
</evidence>
<organism evidence="6 7">
    <name type="scientific">Penicillium roqueforti (strain FM164)</name>
    <dbReference type="NCBI Taxonomy" id="1365484"/>
    <lineage>
        <taxon>Eukaryota</taxon>
        <taxon>Fungi</taxon>
        <taxon>Dikarya</taxon>
        <taxon>Ascomycota</taxon>
        <taxon>Pezizomycotina</taxon>
        <taxon>Eurotiomycetes</taxon>
        <taxon>Eurotiomycetidae</taxon>
        <taxon>Eurotiales</taxon>
        <taxon>Aspergillaceae</taxon>
        <taxon>Penicillium</taxon>
    </lineage>
</organism>
<keyword evidence="5" id="KW-0539">Nucleus</keyword>
<keyword evidence="7" id="KW-1185">Reference proteome</keyword>
<dbReference type="Gene3D" id="1.20.58.200">
    <property type="entry name" value="Translin, domain 2"/>
    <property type="match status" value="1"/>
</dbReference>
<dbReference type="Gene3D" id="1.20.58.190">
    <property type="entry name" value="Translin, domain 1"/>
    <property type="match status" value="1"/>
</dbReference>
<dbReference type="InterPro" id="IPR016068">
    <property type="entry name" value="Translin_N"/>
</dbReference>
<dbReference type="OMA" id="DTCMETC"/>
<comment type="subcellular location">
    <subcellularLocation>
        <location evidence="2">Cytoplasm</location>
    </subcellularLocation>
    <subcellularLocation>
        <location evidence="1">Nucleus</location>
    </subcellularLocation>
</comment>
<dbReference type="CDD" id="cd14820">
    <property type="entry name" value="TRAX"/>
    <property type="match status" value="1"/>
</dbReference>
<name>W6QMM1_PENRF</name>
<dbReference type="GO" id="GO:0043565">
    <property type="term" value="F:sequence-specific DNA binding"/>
    <property type="evidence" value="ECO:0007669"/>
    <property type="project" value="InterPro"/>
</dbReference>
<protein>
    <submittedName>
        <fullName evidence="6">Translin</fullName>
    </submittedName>
</protein>
<dbReference type="GO" id="GO:0005737">
    <property type="term" value="C:cytoplasm"/>
    <property type="evidence" value="ECO:0007669"/>
    <property type="project" value="UniProtKB-SubCell"/>
</dbReference>
<dbReference type="SUPFAM" id="SSF74784">
    <property type="entry name" value="Translin"/>
    <property type="match status" value="1"/>
</dbReference>
<evidence type="ECO:0000256" key="2">
    <source>
        <dbReference type="ARBA" id="ARBA00004496"/>
    </source>
</evidence>
<evidence type="ECO:0000256" key="3">
    <source>
        <dbReference type="ARBA" id="ARBA00005902"/>
    </source>
</evidence>
<dbReference type="FunFam" id="1.20.58.190:FF:000008">
    <property type="entry name" value="Translin-associated factor TraX, putative"/>
    <property type="match status" value="1"/>
</dbReference>
<dbReference type="Proteomes" id="UP000030686">
    <property type="component" value="Unassembled WGS sequence"/>
</dbReference>